<dbReference type="SUPFAM" id="SSF51735">
    <property type="entry name" value="NAD(P)-binding Rossmann-fold domains"/>
    <property type="match status" value="1"/>
</dbReference>
<feature type="domain" description="RCK N-terminal" evidence="2">
    <location>
        <begin position="140"/>
        <end position="261"/>
    </location>
</feature>
<accession>N0E1C4</accession>
<protein>
    <recommendedName>
        <fullName evidence="2">RCK N-terminal domain-containing protein</fullName>
    </recommendedName>
</protein>
<dbReference type="RefSeq" id="WP_010849501.1">
    <property type="nucleotide sequence ID" value="NZ_HF570956.1"/>
</dbReference>
<dbReference type="EMBL" id="CAIZ01000090">
    <property type="protein sequence ID" value="CCH69591.1"/>
    <property type="molecule type" value="Genomic_DNA"/>
</dbReference>
<name>N0E1C4_9MICO</name>
<dbReference type="InterPro" id="IPR036721">
    <property type="entry name" value="RCK_C_sf"/>
</dbReference>
<dbReference type="HOGENOM" id="CLU_729428_0_0_11"/>
<dbReference type="PANTHER" id="PTHR43833:SF9">
    <property type="entry name" value="POTASSIUM CHANNEL PROTEIN YUGO-RELATED"/>
    <property type="match status" value="1"/>
</dbReference>
<dbReference type="Pfam" id="PF02254">
    <property type="entry name" value="TrkA_N"/>
    <property type="match status" value="1"/>
</dbReference>
<evidence type="ECO:0000256" key="1">
    <source>
        <dbReference type="SAM" id="Phobius"/>
    </source>
</evidence>
<dbReference type="Gene3D" id="3.40.50.720">
    <property type="entry name" value="NAD(P)-binding Rossmann-like Domain"/>
    <property type="match status" value="1"/>
</dbReference>
<dbReference type="InterPro" id="IPR003148">
    <property type="entry name" value="RCK_N"/>
</dbReference>
<evidence type="ECO:0000259" key="2">
    <source>
        <dbReference type="PROSITE" id="PS51201"/>
    </source>
</evidence>
<gene>
    <name evidence="3" type="ORF">BN10_230034</name>
</gene>
<reference evidence="3 4" key="1">
    <citation type="journal article" date="2013" name="ISME J.">
        <title>A metabolic model for members of the genus Tetrasphaera involved in enhanced biological phosphorus removal.</title>
        <authorList>
            <person name="Kristiansen R."/>
            <person name="Nguyen H.T.T."/>
            <person name="Saunders A.M."/>
            <person name="Nielsen J.L."/>
            <person name="Wimmer R."/>
            <person name="Le V.Q."/>
            <person name="McIlroy S.J."/>
            <person name="Petrovski S."/>
            <person name="Seviour R.J."/>
            <person name="Calteau A."/>
            <person name="Nielsen K.L."/>
            <person name="Nielsen P.H."/>
        </authorList>
    </citation>
    <scope>NUCLEOTIDE SEQUENCE [LARGE SCALE GENOMIC DNA]</scope>
    <source>
        <strain evidence="3 4">Lp2</strain>
    </source>
</reference>
<feature type="transmembrane region" description="Helical" evidence="1">
    <location>
        <begin position="40"/>
        <end position="62"/>
    </location>
</feature>
<comment type="caution">
    <text evidence="3">The sequence shown here is derived from an EMBL/GenBank/DDBJ whole genome shotgun (WGS) entry which is preliminary data.</text>
</comment>
<evidence type="ECO:0000313" key="3">
    <source>
        <dbReference type="EMBL" id="CCH69591.1"/>
    </source>
</evidence>
<dbReference type="OrthoDB" id="305351at2"/>
<dbReference type="eggNOG" id="COG1226">
    <property type="taxonomic scope" value="Bacteria"/>
</dbReference>
<dbReference type="Proteomes" id="UP000013167">
    <property type="component" value="Unassembled WGS sequence"/>
</dbReference>
<dbReference type="AlphaFoldDB" id="N0E1C4"/>
<dbReference type="InterPro" id="IPR036291">
    <property type="entry name" value="NAD(P)-bd_dom_sf"/>
</dbReference>
<feature type="transmembrane region" description="Helical" evidence="1">
    <location>
        <begin position="99"/>
        <end position="124"/>
    </location>
</feature>
<keyword evidence="1" id="KW-0472">Membrane</keyword>
<sequence>MARWVGASLRRRLTGALSVPLIRRVIFHVRRMRDDLDIHFFRSLVTSLAIIVTLSALLVTVAEPSKRSISGLVRSAYWAMTMVLGSGDSSYVDGPVGYLVGWALAFFGVAIVAALTAAVAGFVIDFILKEGQGMGASGYIDHIVICGWNPTARELIEELKGDEFKARVVIIHDVEHNPAGSGTYFVRGDPTSGDDLRRAGIEDAAAAVICPSDSSNDADMRSILSVLAIETIAPEVRTVVEVNNPKHVEHFERAHADEILVTPRLASRLLARSALYPGLASLVTDLVSGGQGSELYRVRVPDHLFGETPGALATLLRSNHNSSLIAVTRDGISHASPPADFMLREGDCAIVVAESLTALAPLQAEHALSGARSPVARPA</sequence>
<dbReference type="SUPFAM" id="SSF81324">
    <property type="entry name" value="Voltage-gated potassium channels"/>
    <property type="match status" value="1"/>
</dbReference>
<dbReference type="InterPro" id="IPR050721">
    <property type="entry name" value="Trk_Ktr_HKT_K-transport"/>
</dbReference>
<dbReference type="Gene3D" id="3.30.70.1450">
    <property type="entry name" value="Regulator of K+ conductance, C-terminal domain"/>
    <property type="match status" value="1"/>
</dbReference>
<keyword evidence="4" id="KW-1185">Reference proteome</keyword>
<dbReference type="PROSITE" id="PS51201">
    <property type="entry name" value="RCK_N"/>
    <property type="match status" value="1"/>
</dbReference>
<dbReference type="PANTHER" id="PTHR43833">
    <property type="entry name" value="POTASSIUM CHANNEL PROTEIN 2-RELATED-RELATED"/>
    <property type="match status" value="1"/>
</dbReference>
<evidence type="ECO:0000313" key="4">
    <source>
        <dbReference type="Proteomes" id="UP000013167"/>
    </source>
</evidence>
<dbReference type="GO" id="GO:0006813">
    <property type="term" value="P:potassium ion transport"/>
    <property type="evidence" value="ECO:0007669"/>
    <property type="project" value="InterPro"/>
</dbReference>
<keyword evidence="1" id="KW-0812">Transmembrane</keyword>
<organism evidence="3 4">
    <name type="scientific">Phycicoccus elongatus Lp2</name>
    <dbReference type="NCBI Taxonomy" id="1193181"/>
    <lineage>
        <taxon>Bacteria</taxon>
        <taxon>Bacillati</taxon>
        <taxon>Actinomycetota</taxon>
        <taxon>Actinomycetes</taxon>
        <taxon>Micrococcales</taxon>
        <taxon>Intrasporangiaceae</taxon>
        <taxon>Phycicoccus</taxon>
    </lineage>
</organism>
<dbReference type="SUPFAM" id="SSF116726">
    <property type="entry name" value="TrkA C-terminal domain-like"/>
    <property type="match status" value="1"/>
</dbReference>
<proteinExistence type="predicted"/>
<dbReference type="STRING" id="1193181.BN10_230034"/>
<keyword evidence="1" id="KW-1133">Transmembrane helix</keyword>